<organism evidence="1 2">
    <name type="scientific">Saprolegnia diclina (strain VS20)</name>
    <dbReference type="NCBI Taxonomy" id="1156394"/>
    <lineage>
        <taxon>Eukaryota</taxon>
        <taxon>Sar</taxon>
        <taxon>Stramenopiles</taxon>
        <taxon>Oomycota</taxon>
        <taxon>Saprolegniomycetes</taxon>
        <taxon>Saprolegniales</taxon>
        <taxon>Saprolegniaceae</taxon>
        <taxon>Saprolegnia</taxon>
    </lineage>
</organism>
<dbReference type="InParanoid" id="T0S4J1"/>
<name>T0S4J1_SAPDV</name>
<gene>
    <name evidence="1" type="ORF">SDRG_05229</name>
</gene>
<proteinExistence type="predicted"/>
<protein>
    <submittedName>
        <fullName evidence="1">Uncharacterized protein</fullName>
    </submittedName>
</protein>
<dbReference type="Proteomes" id="UP000030762">
    <property type="component" value="Unassembled WGS sequence"/>
</dbReference>
<dbReference type="EMBL" id="JH767144">
    <property type="protein sequence ID" value="EQC37637.1"/>
    <property type="molecule type" value="Genomic_DNA"/>
</dbReference>
<dbReference type="OrthoDB" id="164494at2759"/>
<dbReference type="GeneID" id="19945956"/>
<evidence type="ECO:0000313" key="1">
    <source>
        <dbReference type="EMBL" id="EQC37637.1"/>
    </source>
</evidence>
<keyword evidence="2" id="KW-1185">Reference proteome</keyword>
<dbReference type="AlphaFoldDB" id="T0S4J1"/>
<dbReference type="RefSeq" id="XP_008609157.1">
    <property type="nucleotide sequence ID" value="XM_008610935.1"/>
</dbReference>
<evidence type="ECO:0000313" key="2">
    <source>
        <dbReference type="Proteomes" id="UP000030762"/>
    </source>
</evidence>
<dbReference type="OMA" id="VHFADCA"/>
<reference evidence="1 2" key="1">
    <citation type="submission" date="2012-04" db="EMBL/GenBank/DDBJ databases">
        <title>The Genome Sequence of Saprolegnia declina VS20.</title>
        <authorList>
            <consortium name="The Broad Institute Genome Sequencing Platform"/>
            <person name="Russ C."/>
            <person name="Nusbaum C."/>
            <person name="Tyler B."/>
            <person name="van West P."/>
            <person name="Dieguez-Uribeondo J."/>
            <person name="de Bruijn I."/>
            <person name="Tripathy S."/>
            <person name="Jiang R."/>
            <person name="Young S.K."/>
            <person name="Zeng Q."/>
            <person name="Gargeya S."/>
            <person name="Fitzgerald M."/>
            <person name="Haas B."/>
            <person name="Abouelleil A."/>
            <person name="Alvarado L."/>
            <person name="Arachchi H.M."/>
            <person name="Berlin A."/>
            <person name="Chapman S.B."/>
            <person name="Goldberg J."/>
            <person name="Griggs A."/>
            <person name="Gujja S."/>
            <person name="Hansen M."/>
            <person name="Howarth C."/>
            <person name="Imamovic A."/>
            <person name="Larimer J."/>
            <person name="McCowen C."/>
            <person name="Montmayeur A."/>
            <person name="Murphy C."/>
            <person name="Neiman D."/>
            <person name="Pearson M."/>
            <person name="Priest M."/>
            <person name="Roberts A."/>
            <person name="Saif S."/>
            <person name="Shea T."/>
            <person name="Sisk P."/>
            <person name="Sykes S."/>
            <person name="Wortman J."/>
            <person name="Nusbaum C."/>
            <person name="Birren B."/>
        </authorList>
    </citation>
    <scope>NUCLEOTIDE SEQUENCE [LARGE SCALE GENOMIC DNA]</scope>
    <source>
        <strain evidence="1 2">VS20</strain>
    </source>
</reference>
<accession>T0S4J1</accession>
<sequence>MPRPPTPTTPTPMTPTTTRKKVHFADCAHAYEFALGHGGSAVPLEQGPAVGLVGAPLRISAMALRRSERRRRLRKFDKTERVAILRAAGHEMKDIVAFCVEALDIRISRGANKRTSGKKKRSSEVARNTEINENANIEFTLEAY</sequence>
<dbReference type="VEuPathDB" id="FungiDB:SDRG_05229"/>